<name>X1K4I1_9ZZZZ</name>
<accession>X1K4I1</accession>
<gene>
    <name evidence="1" type="ORF">S03H2_65869</name>
</gene>
<protein>
    <submittedName>
        <fullName evidence="1">Uncharacterized protein</fullName>
    </submittedName>
</protein>
<dbReference type="AlphaFoldDB" id="X1K4I1"/>
<comment type="caution">
    <text evidence="1">The sequence shown here is derived from an EMBL/GenBank/DDBJ whole genome shotgun (WGS) entry which is preliminary data.</text>
</comment>
<evidence type="ECO:0000313" key="1">
    <source>
        <dbReference type="EMBL" id="GAH76948.1"/>
    </source>
</evidence>
<proteinExistence type="predicted"/>
<reference evidence="1" key="1">
    <citation type="journal article" date="2014" name="Front. Microbiol.">
        <title>High frequency of phylogenetically diverse reductive dehalogenase-homologous genes in deep subseafloor sedimentary metagenomes.</title>
        <authorList>
            <person name="Kawai M."/>
            <person name="Futagami T."/>
            <person name="Toyoda A."/>
            <person name="Takaki Y."/>
            <person name="Nishi S."/>
            <person name="Hori S."/>
            <person name="Arai W."/>
            <person name="Tsubouchi T."/>
            <person name="Morono Y."/>
            <person name="Uchiyama I."/>
            <person name="Ito T."/>
            <person name="Fujiyama A."/>
            <person name="Inagaki F."/>
            <person name="Takami H."/>
        </authorList>
    </citation>
    <scope>NUCLEOTIDE SEQUENCE</scope>
    <source>
        <strain evidence="1">Expedition CK06-06</strain>
    </source>
</reference>
<organism evidence="1">
    <name type="scientific">marine sediment metagenome</name>
    <dbReference type="NCBI Taxonomy" id="412755"/>
    <lineage>
        <taxon>unclassified sequences</taxon>
        <taxon>metagenomes</taxon>
        <taxon>ecological metagenomes</taxon>
    </lineage>
</organism>
<sequence>MVLIIFNPRELPELPRDKEDYNRKIIIQGSFRHTHQEPVKGRLMFELENDTEVGKVSLYLDEYELEALKGE</sequence>
<dbReference type="EMBL" id="BARU01042948">
    <property type="protein sequence ID" value="GAH76948.1"/>
    <property type="molecule type" value="Genomic_DNA"/>
</dbReference>
<feature type="non-terminal residue" evidence="1">
    <location>
        <position position="71"/>
    </location>
</feature>